<gene>
    <name evidence="2" type="ORF">ABID39_000328</name>
</gene>
<dbReference type="SUPFAM" id="SSF101967">
    <property type="entry name" value="Adhesin YadA, collagen-binding domain"/>
    <property type="match status" value="1"/>
</dbReference>
<protein>
    <recommendedName>
        <fullName evidence="1">Trimeric autotransporter adhesin YadA-like head domain-containing protein</fullName>
    </recommendedName>
</protein>
<reference evidence="2 3" key="1">
    <citation type="submission" date="2024-06" db="EMBL/GenBank/DDBJ databases">
        <title>Genomic Encyclopedia of Type Strains, Phase IV (KMG-IV): sequencing the most valuable type-strain genomes for metagenomic binning, comparative biology and taxonomic classification.</title>
        <authorList>
            <person name="Goeker M."/>
        </authorList>
    </citation>
    <scope>NUCLEOTIDE SEQUENCE [LARGE SCALE GENOMIC DNA]</scope>
    <source>
        <strain evidence="2 3">DSM 23650</strain>
    </source>
</reference>
<dbReference type="Proteomes" id="UP001549112">
    <property type="component" value="Unassembled WGS sequence"/>
</dbReference>
<dbReference type="CDD" id="cd12820">
    <property type="entry name" value="LbR_YadA-like"/>
    <property type="match status" value="1"/>
</dbReference>
<dbReference type="InterPro" id="IPR011049">
    <property type="entry name" value="Serralysin-like_metalloprot_C"/>
</dbReference>
<accession>A0ABV2FM49</accession>
<feature type="domain" description="Trimeric autotransporter adhesin YadA-like head" evidence="1">
    <location>
        <begin position="189"/>
        <end position="209"/>
    </location>
</feature>
<name>A0ABV2FM49_9HYPH</name>
<dbReference type="Pfam" id="PF05658">
    <property type="entry name" value="YadA_head"/>
    <property type="match status" value="3"/>
</dbReference>
<sequence length="211" mass="21352">MKKISIILMAKKMKFPYFLRYRPSFINWRLGALSVIFLLNISPSFSADSDVKNASLEDVDSVGVSYPQSTASDGSDDDTTALSDGAEATGVNALGIGVNAIDSDNLAIALGNRAQGSGPYSTVLGYNATATGNFGTVLGYNATATGNFATALGYNATASNEYAIALGTGATASAYAATVVGYNARALNSNAAALGNGAAASGYASIALGLI</sequence>
<proteinExistence type="predicted"/>
<dbReference type="InterPro" id="IPR008640">
    <property type="entry name" value="Adhesin_Head_dom"/>
</dbReference>
<evidence type="ECO:0000259" key="1">
    <source>
        <dbReference type="Pfam" id="PF05658"/>
    </source>
</evidence>
<dbReference type="Gene3D" id="2.150.10.10">
    <property type="entry name" value="Serralysin-like metalloprotease, C-terminal"/>
    <property type="match status" value="1"/>
</dbReference>
<feature type="domain" description="Trimeric autotransporter adhesin YadA-like head" evidence="1">
    <location>
        <begin position="144"/>
        <end position="170"/>
    </location>
</feature>
<organism evidence="2 3">
    <name type="scientific">Bartonella japonica</name>
    <dbReference type="NCBI Taxonomy" id="357761"/>
    <lineage>
        <taxon>Bacteria</taxon>
        <taxon>Pseudomonadati</taxon>
        <taxon>Pseudomonadota</taxon>
        <taxon>Alphaproteobacteria</taxon>
        <taxon>Hyphomicrobiales</taxon>
        <taxon>Bartonellaceae</taxon>
        <taxon>Bartonella</taxon>
    </lineage>
</organism>
<dbReference type="EMBL" id="JBEPLT010000001">
    <property type="protein sequence ID" value="MET3559658.1"/>
    <property type="molecule type" value="Genomic_DNA"/>
</dbReference>
<evidence type="ECO:0000313" key="2">
    <source>
        <dbReference type="EMBL" id="MET3559658.1"/>
    </source>
</evidence>
<comment type="caution">
    <text evidence="2">The sequence shown here is derived from an EMBL/GenBank/DDBJ whole genome shotgun (WGS) entry which is preliminary data.</text>
</comment>
<keyword evidence="3" id="KW-1185">Reference proteome</keyword>
<feature type="non-terminal residue" evidence="2">
    <location>
        <position position="211"/>
    </location>
</feature>
<evidence type="ECO:0000313" key="3">
    <source>
        <dbReference type="Proteomes" id="UP001549112"/>
    </source>
</evidence>
<feature type="domain" description="Trimeric autotransporter adhesin YadA-like head" evidence="1">
    <location>
        <begin position="117"/>
        <end position="142"/>
    </location>
</feature>